<gene>
    <name evidence="2" type="ordered locus">Igni_0417</name>
</gene>
<dbReference type="Pfam" id="PF01918">
    <property type="entry name" value="Alba"/>
    <property type="match status" value="1"/>
</dbReference>
<evidence type="ECO:0000259" key="1">
    <source>
        <dbReference type="Pfam" id="PF01918"/>
    </source>
</evidence>
<dbReference type="SUPFAM" id="SSF82704">
    <property type="entry name" value="AlbA-like"/>
    <property type="match status" value="1"/>
</dbReference>
<dbReference type="InterPro" id="IPR036882">
    <property type="entry name" value="Alba-like_dom_sf"/>
</dbReference>
<reference evidence="2 3" key="1">
    <citation type="journal article" date="2008" name="Genome Biol.">
        <title>A genomic analysis of the archaeal system Ignicoccus hospitalis-Nanoarchaeum equitans.</title>
        <authorList>
            <person name="Podar M."/>
            <person name="Anderson I."/>
            <person name="Makarova K.S."/>
            <person name="Elkins J.G."/>
            <person name="Ivanova N."/>
            <person name="Wall M.A."/>
            <person name="Lykidis A."/>
            <person name="Mavromatis K."/>
            <person name="Sun H."/>
            <person name="Hudson M.E."/>
            <person name="Chen W."/>
            <person name="Deciu C."/>
            <person name="Hutchison D."/>
            <person name="Eads J.R."/>
            <person name="Anderson A."/>
            <person name="Fernandes F."/>
            <person name="Szeto E."/>
            <person name="Lapidus A."/>
            <person name="Kyrpides N.C."/>
            <person name="Saier M.H.Jr."/>
            <person name="Richardson P.M."/>
            <person name="Rachel R."/>
            <person name="Huber H."/>
            <person name="Eisen J.A."/>
            <person name="Koonin E.V."/>
            <person name="Keller M."/>
            <person name="Stetter K.O."/>
        </authorList>
    </citation>
    <scope>NUCLEOTIDE SEQUENCE [LARGE SCALE GENOMIC DNA]</scope>
    <source>
        <strain evidence="3">KIN4/I / DSM 18386 / JCM 14125</strain>
    </source>
</reference>
<dbReference type="PhylomeDB" id="A8A9J8"/>
<sequence length="87" mass="9816">MTKEVIVVRDKPVSEYVLNAVVAFNSGAEEVEIVGRGRYISKAVVVFNRLRERLEETLKVVNVEIGSEESRRGRPVAYIKIRVTQGL</sequence>
<organism evidence="2 3">
    <name type="scientific">Ignicoccus hospitalis (strain KIN4/I / DSM 18386 / JCM 14125)</name>
    <dbReference type="NCBI Taxonomy" id="453591"/>
    <lineage>
        <taxon>Archaea</taxon>
        <taxon>Thermoproteota</taxon>
        <taxon>Thermoprotei</taxon>
        <taxon>Desulfurococcales</taxon>
        <taxon>Desulfurococcaceae</taxon>
        <taxon>Ignicoccus</taxon>
    </lineage>
</organism>
<dbReference type="HOGENOM" id="CLU_110989_2_1_2"/>
<dbReference type="GeneID" id="5563171"/>
<dbReference type="eggNOG" id="arCOG01753">
    <property type="taxonomic scope" value="Archaea"/>
</dbReference>
<feature type="domain" description="DNA/RNA-binding protein Alba-like" evidence="1">
    <location>
        <begin position="5"/>
        <end position="64"/>
    </location>
</feature>
<dbReference type="KEGG" id="iho:Igni_0417"/>
<dbReference type="Gene3D" id="3.30.110.20">
    <property type="entry name" value="Alba-like domain"/>
    <property type="match status" value="1"/>
</dbReference>
<proteinExistence type="predicted"/>
<accession>A8A9J8</accession>
<name>A8A9J8_IGNH4</name>
<dbReference type="AlphaFoldDB" id="A8A9J8"/>
<dbReference type="STRING" id="453591.Igni_0417"/>
<dbReference type="InterPro" id="IPR002775">
    <property type="entry name" value="DNA/RNA-bd_Alba-like"/>
</dbReference>
<evidence type="ECO:0000313" key="2">
    <source>
        <dbReference type="EMBL" id="ABU81600.1"/>
    </source>
</evidence>
<evidence type="ECO:0000313" key="3">
    <source>
        <dbReference type="Proteomes" id="UP000000262"/>
    </source>
</evidence>
<dbReference type="GO" id="GO:0003676">
    <property type="term" value="F:nucleic acid binding"/>
    <property type="evidence" value="ECO:0007669"/>
    <property type="project" value="InterPro"/>
</dbReference>
<protein>
    <submittedName>
        <fullName evidence="2">Alba, DNA/RNA-binding protein</fullName>
    </submittedName>
</protein>
<dbReference type="RefSeq" id="WP_011998452.1">
    <property type="nucleotide sequence ID" value="NC_009776.1"/>
</dbReference>
<dbReference type="EMBL" id="CP000816">
    <property type="protein sequence ID" value="ABU81600.1"/>
    <property type="molecule type" value="Genomic_DNA"/>
</dbReference>
<keyword evidence="3" id="KW-1185">Reference proteome</keyword>
<dbReference type="Proteomes" id="UP000000262">
    <property type="component" value="Chromosome"/>
</dbReference>